<dbReference type="Gene3D" id="1.20.140.10">
    <property type="entry name" value="Butyryl-CoA Dehydrogenase, subunit A, domain 3"/>
    <property type="match status" value="1"/>
</dbReference>
<dbReference type="Gene3D" id="1.10.540.10">
    <property type="entry name" value="Acyl-CoA dehydrogenase/oxidase, N-terminal domain"/>
    <property type="match status" value="1"/>
</dbReference>
<evidence type="ECO:0000313" key="10">
    <source>
        <dbReference type="EMBL" id="CAB4334167.1"/>
    </source>
</evidence>
<dbReference type="AlphaFoldDB" id="A0A6J5YYZ5"/>
<dbReference type="CDD" id="cd00567">
    <property type="entry name" value="ACAD"/>
    <property type="match status" value="1"/>
</dbReference>
<dbReference type="FunFam" id="1.20.140.10:FF:000001">
    <property type="entry name" value="Acyl-CoA dehydrogenase"/>
    <property type="match status" value="1"/>
</dbReference>
<name>A0A6J5YYZ5_9ZZZZ</name>
<dbReference type="GO" id="GO:0033539">
    <property type="term" value="P:fatty acid beta-oxidation using acyl-CoA dehydrogenase"/>
    <property type="evidence" value="ECO:0007669"/>
    <property type="project" value="TreeGrafter"/>
</dbReference>
<evidence type="ECO:0000256" key="2">
    <source>
        <dbReference type="ARBA" id="ARBA00009347"/>
    </source>
</evidence>
<evidence type="ECO:0000259" key="8">
    <source>
        <dbReference type="Pfam" id="PF02770"/>
    </source>
</evidence>
<dbReference type="InterPro" id="IPR006089">
    <property type="entry name" value="Acyl-CoA_DH_CS"/>
</dbReference>
<evidence type="ECO:0000259" key="7">
    <source>
        <dbReference type="Pfam" id="PF00441"/>
    </source>
</evidence>
<feature type="domain" description="Acyl-CoA oxidase/dehydrogenase middle" evidence="8">
    <location>
        <begin position="133"/>
        <end position="210"/>
    </location>
</feature>
<protein>
    <recommendedName>
        <fullName evidence="3">Medium-chain specific acyl-CoA dehydrogenase, mitochondrial</fullName>
    </recommendedName>
</protein>
<dbReference type="InterPro" id="IPR006091">
    <property type="entry name" value="Acyl-CoA_Oxase/DH_mid-dom"/>
</dbReference>
<comment type="cofactor">
    <cofactor evidence="1">
        <name>FAD</name>
        <dbReference type="ChEBI" id="CHEBI:57692"/>
    </cofactor>
</comment>
<dbReference type="Pfam" id="PF02771">
    <property type="entry name" value="Acyl-CoA_dh_N"/>
    <property type="match status" value="1"/>
</dbReference>
<evidence type="ECO:0000259" key="9">
    <source>
        <dbReference type="Pfam" id="PF02771"/>
    </source>
</evidence>
<dbReference type="GO" id="GO:0050660">
    <property type="term" value="F:flavin adenine dinucleotide binding"/>
    <property type="evidence" value="ECO:0007669"/>
    <property type="project" value="InterPro"/>
</dbReference>
<dbReference type="Pfam" id="PF02770">
    <property type="entry name" value="Acyl-CoA_dh_M"/>
    <property type="match status" value="1"/>
</dbReference>
<evidence type="ECO:0000256" key="3">
    <source>
        <dbReference type="ARBA" id="ARBA00019125"/>
    </source>
</evidence>
<evidence type="ECO:0000256" key="4">
    <source>
        <dbReference type="ARBA" id="ARBA00022630"/>
    </source>
</evidence>
<dbReference type="Gene3D" id="2.40.110.10">
    <property type="entry name" value="Butyryl-CoA Dehydrogenase, subunit A, domain 2"/>
    <property type="match status" value="1"/>
</dbReference>
<dbReference type="PANTHER" id="PTHR48083">
    <property type="entry name" value="MEDIUM-CHAIN SPECIFIC ACYL-COA DEHYDROGENASE, MITOCHONDRIAL-RELATED"/>
    <property type="match status" value="1"/>
</dbReference>
<sequence length="400" mass="43846">MSGSPDTPTPEDFLSLSGPELELQARARKFADEILQPLELEAEMNGGRLPAEALTRIKEESLSRRLSGGLHAKEHGGNSWSHVEWFLVEEQLGRITNAVSWHMPTAYNVLAHGSPQQIEKYLLPGLRGETHDAYAVTEEHAGSDPSGITTIAVRDGEGWAINGEKWFVTYGDVAAVFIVMANAMVDGEPQGTLFLIDSDASGIEVVDNPPFTHTYPHGHPTIRFTDVRVGDDAIIGGLGGGDDLQRDWFSEERLGIAARCSGAMTRLIEETTAWAIEREQGGSRIIDYQGVSFPLADSAADVAAGRLLGLHTARLADAGADPKLVHAKSSMAKLFMSEAACRCADRCLQIFGGRGYMRSNVAERFWRELRVDRIWEGTSEIQRLIIARALERRGVERVIQ</sequence>
<dbReference type="EMBL" id="CAESAN010000002">
    <property type="protein sequence ID" value="CAB4334167.1"/>
    <property type="molecule type" value="Genomic_DNA"/>
</dbReference>
<feature type="domain" description="Acyl-CoA dehydrogenase/oxidase C-terminal" evidence="7">
    <location>
        <begin position="245"/>
        <end position="390"/>
    </location>
</feature>
<keyword evidence="5" id="KW-0274">FAD</keyword>
<dbReference type="InterPro" id="IPR037069">
    <property type="entry name" value="AcylCoA_DH/ox_N_sf"/>
</dbReference>
<dbReference type="SUPFAM" id="SSF47203">
    <property type="entry name" value="Acyl-CoA dehydrogenase C-terminal domain-like"/>
    <property type="match status" value="1"/>
</dbReference>
<dbReference type="GO" id="GO:0003995">
    <property type="term" value="F:acyl-CoA dehydrogenase activity"/>
    <property type="evidence" value="ECO:0007669"/>
    <property type="project" value="InterPro"/>
</dbReference>
<accession>A0A6J5YYZ5</accession>
<comment type="similarity">
    <text evidence="2">Belongs to the acyl-CoA dehydrogenase family.</text>
</comment>
<evidence type="ECO:0000256" key="5">
    <source>
        <dbReference type="ARBA" id="ARBA00022827"/>
    </source>
</evidence>
<dbReference type="GO" id="GO:0005737">
    <property type="term" value="C:cytoplasm"/>
    <property type="evidence" value="ECO:0007669"/>
    <property type="project" value="TreeGrafter"/>
</dbReference>
<evidence type="ECO:0000256" key="1">
    <source>
        <dbReference type="ARBA" id="ARBA00001974"/>
    </source>
</evidence>
<dbReference type="Pfam" id="PF00441">
    <property type="entry name" value="Acyl-CoA_dh_1"/>
    <property type="match status" value="1"/>
</dbReference>
<dbReference type="InterPro" id="IPR009100">
    <property type="entry name" value="AcylCoA_DH/oxidase_NM_dom_sf"/>
</dbReference>
<dbReference type="PANTHER" id="PTHR48083:SF2">
    <property type="entry name" value="MEDIUM-CHAIN SPECIFIC ACYL-COA DEHYDROGENASE, MITOCHONDRIAL"/>
    <property type="match status" value="1"/>
</dbReference>
<feature type="domain" description="Acyl-CoA dehydrogenase/oxidase N-terminal" evidence="9">
    <location>
        <begin position="21"/>
        <end position="129"/>
    </location>
</feature>
<keyword evidence="6" id="KW-0560">Oxidoreductase</keyword>
<dbReference type="InterPro" id="IPR009075">
    <property type="entry name" value="AcylCo_DH/oxidase_C"/>
</dbReference>
<proteinExistence type="inferred from homology"/>
<gene>
    <name evidence="10" type="ORF">UFOPK3547_00050</name>
</gene>
<dbReference type="InterPro" id="IPR050741">
    <property type="entry name" value="Acyl-CoA_dehydrogenase"/>
</dbReference>
<organism evidence="10">
    <name type="scientific">freshwater metagenome</name>
    <dbReference type="NCBI Taxonomy" id="449393"/>
    <lineage>
        <taxon>unclassified sequences</taxon>
        <taxon>metagenomes</taxon>
        <taxon>ecological metagenomes</taxon>
    </lineage>
</organism>
<dbReference type="InterPro" id="IPR036250">
    <property type="entry name" value="AcylCo_DH-like_C"/>
</dbReference>
<dbReference type="InterPro" id="IPR046373">
    <property type="entry name" value="Acyl-CoA_Oxase/DH_mid-dom_sf"/>
</dbReference>
<dbReference type="InterPro" id="IPR013786">
    <property type="entry name" value="AcylCoA_DH/ox_N"/>
</dbReference>
<keyword evidence="4" id="KW-0285">Flavoprotein</keyword>
<evidence type="ECO:0000256" key="6">
    <source>
        <dbReference type="ARBA" id="ARBA00023002"/>
    </source>
</evidence>
<reference evidence="10" key="1">
    <citation type="submission" date="2020-05" db="EMBL/GenBank/DDBJ databases">
        <authorList>
            <person name="Chiriac C."/>
            <person name="Salcher M."/>
            <person name="Ghai R."/>
            <person name="Kavagutti S V."/>
        </authorList>
    </citation>
    <scope>NUCLEOTIDE SEQUENCE</scope>
</reference>
<dbReference type="SUPFAM" id="SSF56645">
    <property type="entry name" value="Acyl-CoA dehydrogenase NM domain-like"/>
    <property type="match status" value="1"/>
</dbReference>
<dbReference type="PROSITE" id="PS00072">
    <property type="entry name" value="ACYL_COA_DH_1"/>
    <property type="match status" value="1"/>
</dbReference>